<keyword evidence="3" id="KW-1185">Reference proteome</keyword>
<name>A0A1B0GNL6_PHLPP</name>
<dbReference type="Proteomes" id="UP000092462">
    <property type="component" value="Unassembled WGS sequence"/>
</dbReference>
<sequence>MMSSDSNVDAKMTHGGQTPAEQLMGLRSLRISTPQSDSACSSSAESSDCESSTHSHSITSNGAPVEILPGLFL</sequence>
<dbReference type="AlphaFoldDB" id="A0A1B0GNL6"/>
<accession>A0A1B0GNL6</accession>
<organism evidence="2 3">
    <name type="scientific">Phlebotomus papatasi</name>
    <name type="common">Sandfly</name>
    <dbReference type="NCBI Taxonomy" id="29031"/>
    <lineage>
        <taxon>Eukaryota</taxon>
        <taxon>Metazoa</taxon>
        <taxon>Ecdysozoa</taxon>
        <taxon>Arthropoda</taxon>
        <taxon>Hexapoda</taxon>
        <taxon>Insecta</taxon>
        <taxon>Pterygota</taxon>
        <taxon>Neoptera</taxon>
        <taxon>Endopterygota</taxon>
        <taxon>Diptera</taxon>
        <taxon>Nematocera</taxon>
        <taxon>Psychodoidea</taxon>
        <taxon>Psychodidae</taxon>
        <taxon>Phlebotomus</taxon>
        <taxon>Phlebotomus</taxon>
    </lineage>
</organism>
<feature type="compositionally biased region" description="Low complexity" evidence="1">
    <location>
        <begin position="36"/>
        <end position="57"/>
    </location>
</feature>
<protein>
    <submittedName>
        <fullName evidence="2">Uncharacterized protein</fullName>
    </submittedName>
</protein>
<evidence type="ECO:0000313" key="3">
    <source>
        <dbReference type="Proteomes" id="UP000092462"/>
    </source>
</evidence>
<feature type="region of interest" description="Disordered" evidence="1">
    <location>
        <begin position="1"/>
        <end position="63"/>
    </location>
</feature>
<dbReference type="VEuPathDB" id="VectorBase:PPAPM1_001810"/>
<dbReference type="VEuPathDB" id="VectorBase:PPAI004893"/>
<reference evidence="2" key="1">
    <citation type="submission" date="2022-08" db="UniProtKB">
        <authorList>
            <consortium name="EnsemblMetazoa"/>
        </authorList>
    </citation>
    <scope>IDENTIFICATION</scope>
    <source>
        <strain evidence="2">Israel</strain>
    </source>
</reference>
<evidence type="ECO:0000256" key="1">
    <source>
        <dbReference type="SAM" id="MobiDB-lite"/>
    </source>
</evidence>
<dbReference type="EMBL" id="AJVK01029554">
    <property type="status" value="NOT_ANNOTATED_CDS"/>
    <property type="molecule type" value="Genomic_DNA"/>
</dbReference>
<proteinExistence type="predicted"/>
<dbReference type="EnsemblMetazoa" id="PPAI004893-RA">
    <property type="protein sequence ID" value="PPAI004893-PA"/>
    <property type="gene ID" value="PPAI004893"/>
</dbReference>
<evidence type="ECO:0000313" key="2">
    <source>
        <dbReference type="EnsemblMetazoa" id="PPAI004893-PA"/>
    </source>
</evidence>